<keyword evidence="3" id="KW-1185">Reference proteome</keyword>
<sequence length="286" mass="30680">MQPLQSRGVSADEHDRALRNAEPVRHQRKERRIRLAVDRCGGQSRGKMIFGASQTMPSSRTVQAGIGDASGRAVGQDRSGDRRQIDSIYVGQNAAERAVERLRQRIEPVVQRAHEIVRRVDDVEHDQQRQHELDHDDPPQHVEQDHDDLNQGKRDHAWAPDYGAVGQAWTNVPAPAEVKISSSIACGTRPSRITAASTPASTAATQVSTLGIIPPEIVPSAFSAVMPAGSRSVSSILSLSSTPATSVCPSAPRAIGATTGMMPLADSVSMIVRSTATGSPTKPRST</sequence>
<gene>
    <name evidence="2" type="ORF">WR25_04669</name>
</gene>
<dbReference type="AlphaFoldDB" id="A0A2A2M2M7"/>
<name>A0A2A2M2M7_9BILA</name>
<protein>
    <submittedName>
        <fullName evidence="2">Uncharacterized protein</fullName>
    </submittedName>
</protein>
<feature type="compositionally biased region" description="Basic and acidic residues" evidence="1">
    <location>
        <begin position="10"/>
        <end position="25"/>
    </location>
</feature>
<accession>A0A2A2M2M7</accession>
<proteinExistence type="predicted"/>
<feature type="region of interest" description="Disordered" evidence="1">
    <location>
        <begin position="1"/>
        <end position="30"/>
    </location>
</feature>
<comment type="caution">
    <text evidence="2">The sequence shown here is derived from an EMBL/GenBank/DDBJ whole genome shotgun (WGS) entry which is preliminary data.</text>
</comment>
<reference evidence="2 3" key="1">
    <citation type="journal article" date="2017" name="Curr. Biol.">
        <title>Genome architecture and evolution of a unichromosomal asexual nematode.</title>
        <authorList>
            <person name="Fradin H."/>
            <person name="Zegar C."/>
            <person name="Gutwein M."/>
            <person name="Lucas J."/>
            <person name="Kovtun M."/>
            <person name="Corcoran D."/>
            <person name="Baugh L.R."/>
            <person name="Kiontke K."/>
            <person name="Gunsalus K."/>
            <person name="Fitch D.H."/>
            <person name="Piano F."/>
        </authorList>
    </citation>
    <scope>NUCLEOTIDE SEQUENCE [LARGE SCALE GENOMIC DNA]</scope>
    <source>
        <strain evidence="2">PF1309</strain>
    </source>
</reference>
<feature type="region of interest" description="Disordered" evidence="1">
    <location>
        <begin position="118"/>
        <end position="153"/>
    </location>
</feature>
<evidence type="ECO:0000256" key="1">
    <source>
        <dbReference type="SAM" id="MobiDB-lite"/>
    </source>
</evidence>
<dbReference type="EMBL" id="LIAE01006023">
    <property type="protein sequence ID" value="PAV92771.1"/>
    <property type="molecule type" value="Genomic_DNA"/>
</dbReference>
<evidence type="ECO:0000313" key="2">
    <source>
        <dbReference type="EMBL" id="PAV92771.1"/>
    </source>
</evidence>
<evidence type="ECO:0000313" key="3">
    <source>
        <dbReference type="Proteomes" id="UP000218231"/>
    </source>
</evidence>
<dbReference type="Proteomes" id="UP000218231">
    <property type="component" value="Unassembled WGS sequence"/>
</dbReference>
<organism evidence="2 3">
    <name type="scientific">Diploscapter pachys</name>
    <dbReference type="NCBI Taxonomy" id="2018661"/>
    <lineage>
        <taxon>Eukaryota</taxon>
        <taxon>Metazoa</taxon>
        <taxon>Ecdysozoa</taxon>
        <taxon>Nematoda</taxon>
        <taxon>Chromadorea</taxon>
        <taxon>Rhabditida</taxon>
        <taxon>Rhabditina</taxon>
        <taxon>Rhabditomorpha</taxon>
        <taxon>Rhabditoidea</taxon>
        <taxon>Rhabditidae</taxon>
        <taxon>Diploscapter</taxon>
    </lineage>
</organism>